<dbReference type="InterPro" id="IPR010982">
    <property type="entry name" value="Lambda_DNA-bd_dom_sf"/>
</dbReference>
<protein>
    <recommendedName>
        <fullName evidence="3">HTH cro/C1-type domain-containing protein</fullName>
    </recommendedName>
</protein>
<dbReference type="AlphaFoldDB" id="A4ZZ40"/>
<dbReference type="GO" id="GO:0003677">
    <property type="term" value="F:DNA binding"/>
    <property type="evidence" value="ECO:0007669"/>
    <property type="project" value="InterPro"/>
</dbReference>
<keyword evidence="1" id="KW-0472">Membrane</keyword>
<dbReference type="InterPro" id="IPR001387">
    <property type="entry name" value="Cro/C1-type_HTH"/>
</dbReference>
<dbReference type="Pfam" id="PF13413">
    <property type="entry name" value="HTH_25"/>
    <property type="match status" value="1"/>
</dbReference>
<name>A4ZZ40_9SPIR</name>
<evidence type="ECO:0000313" key="2">
    <source>
        <dbReference type="EMBL" id="ABP88201.1"/>
    </source>
</evidence>
<evidence type="ECO:0008006" key="3">
    <source>
        <dbReference type="Google" id="ProtNLM"/>
    </source>
</evidence>
<dbReference type="PANTHER" id="PTHR34475">
    <property type="match status" value="1"/>
</dbReference>
<accession>A4ZZ40</accession>
<dbReference type="CDD" id="cd00093">
    <property type="entry name" value="HTH_XRE"/>
    <property type="match status" value="1"/>
</dbReference>
<keyword evidence="1" id="KW-1133">Transmembrane helix</keyword>
<keyword evidence="1" id="KW-0812">Transmembrane</keyword>
<organism evidence="2">
    <name type="scientific">Borrelia lonestari</name>
    <dbReference type="NCBI Taxonomy" id="38876"/>
    <lineage>
        <taxon>Bacteria</taxon>
        <taxon>Pseudomonadati</taxon>
        <taxon>Spirochaetota</taxon>
        <taxon>Spirochaetia</taxon>
        <taxon>Spirochaetales</taxon>
        <taxon>Borreliaceae</taxon>
        <taxon>Borrelia</taxon>
    </lineage>
</organism>
<dbReference type="PANTHER" id="PTHR34475:SF1">
    <property type="entry name" value="CYTOSKELETON PROTEIN RODZ"/>
    <property type="match status" value="1"/>
</dbReference>
<reference evidence="2" key="1">
    <citation type="submission" date="2007-03" db="EMBL/GenBank/DDBJ databases">
        <title>Genetic Characterization of Borrelia lonestari strain LS-1.</title>
        <authorList>
            <person name="Williamson P.C."/>
            <person name="Billingsley P.M."/>
            <person name="Little S.E."/>
        </authorList>
    </citation>
    <scope>NUCLEOTIDE SEQUENCE</scope>
    <source>
        <strain evidence="2">LS-1</strain>
    </source>
</reference>
<proteinExistence type="predicted"/>
<dbReference type="EMBL" id="EF507533">
    <property type="protein sequence ID" value="ABP88201.1"/>
    <property type="molecule type" value="Genomic_DNA"/>
</dbReference>
<dbReference type="InterPro" id="IPR050400">
    <property type="entry name" value="Bact_Cytoskel_RodZ"/>
</dbReference>
<feature type="transmembrane region" description="Helical" evidence="1">
    <location>
        <begin position="126"/>
        <end position="146"/>
    </location>
</feature>
<dbReference type="Gene3D" id="1.10.260.40">
    <property type="entry name" value="lambda repressor-like DNA-binding domains"/>
    <property type="match status" value="1"/>
</dbReference>
<sequence length="399" mass="46172">MQEDHFIRFGDFLKKIRLDKGLTLEMISDDIKISVKYLKALEDSNLELFPNEVLISGFLRAYSEYLGVDVWYVSSLFKQYKRDLNSHYIGIKAEEQNISLNFINEGGLREKYFDILKIDFFKMVKILLSVVSVIVLMLLILNFFGIKRFVGKLFSANHVSGKTPEFHKIIFDKENFWNVILKEGDFLSLIYDSAISEYKISFLNDDLVMTNNLENGRYIFKLGESQKINLNNTVKVKMIYENYSRSNSQEAHISLESIVLNVGYVFETNLSSRFNILNWGFEVNGPKGRVISEYPTVYFSQDMVTIDLVINFLNNTFLRYADESNLYGQSLLAAKGVPLNLTFKNSIILFLSRLSDMNIVIQGKDITSSLKSFGNELMAVQFFWLKNPRGFELKISEVY</sequence>
<dbReference type="SUPFAM" id="SSF47413">
    <property type="entry name" value="lambda repressor-like DNA-binding domains"/>
    <property type="match status" value="1"/>
</dbReference>
<evidence type="ECO:0000256" key="1">
    <source>
        <dbReference type="SAM" id="Phobius"/>
    </source>
</evidence>